<evidence type="ECO:0000313" key="2">
    <source>
        <dbReference type="Proteomes" id="UP000033710"/>
    </source>
</evidence>
<accession>A0A0F2M8I1</accession>
<gene>
    <name evidence="1" type="ORF">SPSK_09687</name>
</gene>
<organism evidence="1 2">
    <name type="scientific">Sporothrix schenckii 1099-18</name>
    <dbReference type="NCBI Taxonomy" id="1397361"/>
    <lineage>
        <taxon>Eukaryota</taxon>
        <taxon>Fungi</taxon>
        <taxon>Dikarya</taxon>
        <taxon>Ascomycota</taxon>
        <taxon>Pezizomycotina</taxon>
        <taxon>Sordariomycetes</taxon>
        <taxon>Sordariomycetidae</taxon>
        <taxon>Ophiostomatales</taxon>
        <taxon>Ophiostomataceae</taxon>
        <taxon>Sporothrix</taxon>
    </lineage>
</organism>
<dbReference type="OrthoDB" id="10324831at2759"/>
<dbReference type="Proteomes" id="UP000033710">
    <property type="component" value="Unassembled WGS sequence"/>
</dbReference>
<comment type="caution">
    <text evidence="1">The sequence shown here is derived from an EMBL/GenBank/DDBJ whole genome shotgun (WGS) entry which is preliminary data.</text>
</comment>
<dbReference type="AlphaFoldDB" id="A0A0F2M8I1"/>
<reference evidence="1 2" key="2">
    <citation type="journal article" date="2015" name="Eukaryot. Cell">
        <title>Asexual propagation of a virulent clone complex in a human and feline outbreak of sporotrichosis.</title>
        <authorList>
            <person name="Teixeira Mde M."/>
            <person name="Rodrigues A.M."/>
            <person name="Tsui C.K."/>
            <person name="de Almeida L.G."/>
            <person name="Van Diepeningen A.D."/>
            <person name="van den Ende B.G."/>
            <person name="Fernandes G.F."/>
            <person name="Kano R."/>
            <person name="Hamelin R.C."/>
            <person name="Lopes-Bezerra L.M."/>
            <person name="Vasconcelos A.T."/>
            <person name="de Hoog S."/>
            <person name="de Camargo Z.P."/>
            <person name="Felipe M.S."/>
        </authorList>
    </citation>
    <scope>NUCLEOTIDE SEQUENCE [LARGE SCALE GENOMIC DNA]</scope>
    <source>
        <strain evidence="1 2">1099-18</strain>
    </source>
</reference>
<sequence length="240" mass="25894">MDHRTHRTFRDDERVNANDEVMEDFASTSAIGDANEGKNSLRPFRTAFYGAEQLKSHFAEANEHAHSADLVSTTSFTNAQELDALIHPTPTNSRQADTECIPTGFQASFYGAMELEGLLPNSNEKQDNTPASTPTTDAVASVHSAFSASFMGNDELQTRMDVDESLSHHEDSENIDHSISEVDDAALAVPPAARSTTITHSQSSVAVSQGHAPGKGLLTPVALDLNRYNDNITAIKHATA</sequence>
<dbReference type="KEGG" id="ssck:SPSK_09687"/>
<dbReference type="RefSeq" id="XP_016588669.1">
    <property type="nucleotide sequence ID" value="XM_016736259.1"/>
</dbReference>
<dbReference type="EMBL" id="AXCR01000007">
    <property type="protein sequence ID" value="KJR85993.1"/>
    <property type="molecule type" value="Genomic_DNA"/>
</dbReference>
<protein>
    <submittedName>
        <fullName evidence="1">Uncharacterized protein</fullName>
    </submittedName>
</protein>
<evidence type="ECO:0000313" key="1">
    <source>
        <dbReference type="EMBL" id="KJR85993.1"/>
    </source>
</evidence>
<proteinExistence type="predicted"/>
<name>A0A0F2M8I1_SPOSC</name>
<dbReference type="VEuPathDB" id="FungiDB:SPSK_09687"/>
<reference evidence="1 2" key="1">
    <citation type="journal article" date="2014" name="BMC Genomics">
        <title>Comparative genomics of the major fungal agents of human and animal Sporotrichosis: Sporothrix schenckii and Sporothrix brasiliensis.</title>
        <authorList>
            <person name="Teixeira M.M."/>
            <person name="de Almeida L.G."/>
            <person name="Kubitschek-Barreira P."/>
            <person name="Alves F.L."/>
            <person name="Kioshima E.S."/>
            <person name="Abadio A.K."/>
            <person name="Fernandes L."/>
            <person name="Derengowski L.S."/>
            <person name="Ferreira K.S."/>
            <person name="Souza R.C."/>
            <person name="Ruiz J.C."/>
            <person name="de Andrade N.C."/>
            <person name="Paes H.C."/>
            <person name="Nicola A.M."/>
            <person name="Albuquerque P."/>
            <person name="Gerber A.L."/>
            <person name="Martins V.P."/>
            <person name="Peconick L.D."/>
            <person name="Neto A.V."/>
            <person name="Chaucanez C.B."/>
            <person name="Silva P.A."/>
            <person name="Cunha O.L."/>
            <person name="de Oliveira F.F."/>
            <person name="dos Santos T.C."/>
            <person name="Barros A.L."/>
            <person name="Soares M.A."/>
            <person name="de Oliveira L.M."/>
            <person name="Marini M.M."/>
            <person name="Villalobos-Duno H."/>
            <person name="Cunha M.M."/>
            <person name="de Hoog S."/>
            <person name="da Silveira J.F."/>
            <person name="Henrissat B."/>
            <person name="Nino-Vega G.A."/>
            <person name="Cisalpino P.S."/>
            <person name="Mora-Montes H.M."/>
            <person name="Almeida S.R."/>
            <person name="Stajich J.E."/>
            <person name="Lopes-Bezerra L.M."/>
            <person name="Vasconcelos A.T."/>
            <person name="Felipe M.S."/>
        </authorList>
    </citation>
    <scope>NUCLEOTIDE SEQUENCE [LARGE SCALE GENOMIC DNA]</scope>
    <source>
        <strain evidence="1 2">1099-18</strain>
    </source>
</reference>
<dbReference type="GeneID" id="27671536"/>